<sequence>MMNTGVKKATVKLPRLKTKDELLKSSPELMKLFGEVGEGDQDNLTMLPPAKPPSRLGGTKPPVPAIKHHGIETPKDFEEELTEEEILRLELEKVKHEREVLMHSISSAKAQIGSAGGDAQQNDIKILRRELELKKARLNELALETKRKEQMIARTKDDNTDAARLTPEQLEDEMLYIQQLKDEMRRIDEDLTEAEAKNRLYYLLGERTRREHQATDQKVRDAQQLKIDCQADLTTLSAHMNEMRAAKEHAERDLAKMRRMLEETRSDWQKKLRERRREVRDLKKRQQKAQERERKLRERQLEKERVEKEAMLKAKAERDAYELKVAALAPKVDAMEASWNRIRTISGAETSEDVIAYWQGLKFKEQQMRDLVRLAEQREAAAKAEITSLLESRSALYERAVGTKESDGTPGDTEGRRADAQHRLEITRDKFNKLRAIGIAAEQGVKSLVERLMVALEEVPPDTFRTSLLKAPLEKRSTTASQHLTAAGAAGRASPARRATGQTPPHDRSKLRSPGLPSTPPAAAAPAHAAVVPHTLTPPHTPLAAPVPAAPEVVESTPAPPPPPAVATEAVVEEGEETKAPEEGAETPTTEKVDAADKAVADEAVAAAEAGEAAPAVAESEEVPVENHEEVPTPAEPPAPAPVPEPAPVQEPPSYIPPPPPPPAASNTIDDEHFFPELPEMLSGLVDRLTKLATSSVMHEEEAAVAAMSDSERELTKGMAKREWTGPPLMDHIGTVDFTTLKLPTMKKLKGKKKSAQATPALERILGYAASDAEVEEEPSSEEEEEEDEENKEDGLMDREFIKLRAFKMTQRMANQKHKS</sequence>
<keyword evidence="4" id="KW-1185">Reference proteome</keyword>
<feature type="compositionally biased region" description="Low complexity" evidence="2">
    <location>
        <begin position="486"/>
        <end position="501"/>
    </location>
</feature>
<feature type="region of interest" description="Disordered" evidence="2">
    <location>
        <begin position="36"/>
        <end position="69"/>
    </location>
</feature>
<feature type="compositionally biased region" description="Low complexity" evidence="2">
    <location>
        <begin position="605"/>
        <end position="618"/>
    </location>
</feature>
<feature type="region of interest" description="Disordered" evidence="2">
    <location>
        <begin position="400"/>
        <end position="424"/>
    </location>
</feature>
<evidence type="ECO:0000256" key="1">
    <source>
        <dbReference type="SAM" id="Coils"/>
    </source>
</evidence>
<dbReference type="STRING" id="1157962.A0A250XDG5"/>
<dbReference type="Proteomes" id="UP000232323">
    <property type="component" value="Unassembled WGS sequence"/>
</dbReference>
<dbReference type="AlphaFoldDB" id="A0A250XDG5"/>
<proteinExistence type="predicted"/>
<feature type="coiled-coil region" evidence="1">
    <location>
        <begin position="124"/>
        <end position="197"/>
    </location>
</feature>
<feature type="region of interest" description="Disordered" evidence="2">
    <location>
        <begin position="750"/>
        <end position="800"/>
    </location>
</feature>
<name>A0A250XDG5_9CHLO</name>
<dbReference type="EMBL" id="BEGY01000061">
    <property type="protein sequence ID" value="GAX81127.1"/>
    <property type="molecule type" value="Genomic_DNA"/>
</dbReference>
<evidence type="ECO:0000313" key="4">
    <source>
        <dbReference type="Proteomes" id="UP000232323"/>
    </source>
</evidence>
<evidence type="ECO:0000256" key="2">
    <source>
        <dbReference type="SAM" id="MobiDB-lite"/>
    </source>
</evidence>
<organism evidence="3 4">
    <name type="scientific">Chlamydomonas eustigma</name>
    <dbReference type="NCBI Taxonomy" id="1157962"/>
    <lineage>
        <taxon>Eukaryota</taxon>
        <taxon>Viridiplantae</taxon>
        <taxon>Chlorophyta</taxon>
        <taxon>core chlorophytes</taxon>
        <taxon>Chlorophyceae</taxon>
        <taxon>CS clade</taxon>
        <taxon>Chlamydomonadales</taxon>
        <taxon>Chlamydomonadaceae</taxon>
        <taxon>Chlamydomonas</taxon>
    </lineage>
</organism>
<keyword evidence="1" id="KW-0175">Coiled coil</keyword>
<evidence type="ECO:0000313" key="3">
    <source>
        <dbReference type="EMBL" id="GAX81127.1"/>
    </source>
</evidence>
<gene>
    <name evidence="3" type="ORF">CEUSTIGMA_g8561.t1</name>
</gene>
<feature type="compositionally biased region" description="Basic and acidic residues" evidence="2">
    <location>
        <begin position="401"/>
        <end position="424"/>
    </location>
</feature>
<reference evidence="3 4" key="1">
    <citation type="submission" date="2017-08" db="EMBL/GenBank/DDBJ databases">
        <title>Acidophilic green algal genome provides insights into adaptation to an acidic environment.</title>
        <authorList>
            <person name="Hirooka S."/>
            <person name="Hirose Y."/>
            <person name="Kanesaki Y."/>
            <person name="Higuchi S."/>
            <person name="Fujiwara T."/>
            <person name="Onuma R."/>
            <person name="Era A."/>
            <person name="Ohbayashi R."/>
            <person name="Uzuka A."/>
            <person name="Nozaki H."/>
            <person name="Yoshikawa H."/>
            <person name="Miyagishima S.Y."/>
        </authorList>
    </citation>
    <scope>NUCLEOTIDE SEQUENCE [LARGE SCALE GENOMIC DNA]</scope>
    <source>
        <strain evidence="3 4">NIES-2499</strain>
    </source>
</reference>
<accession>A0A250XDG5</accession>
<feature type="region of interest" description="Disordered" evidence="2">
    <location>
        <begin position="605"/>
        <end position="670"/>
    </location>
</feature>
<dbReference type="OrthoDB" id="514094at2759"/>
<protein>
    <submittedName>
        <fullName evidence="3">Uncharacterized protein</fullName>
    </submittedName>
</protein>
<feature type="compositionally biased region" description="Pro residues" evidence="2">
    <location>
        <begin position="634"/>
        <end position="664"/>
    </location>
</feature>
<feature type="compositionally biased region" description="Acidic residues" evidence="2">
    <location>
        <begin position="773"/>
        <end position="792"/>
    </location>
</feature>
<comment type="caution">
    <text evidence="3">The sequence shown here is derived from an EMBL/GenBank/DDBJ whole genome shotgun (WGS) entry which is preliminary data.</text>
</comment>
<feature type="coiled-coil region" evidence="1">
    <location>
        <begin position="233"/>
        <end position="318"/>
    </location>
</feature>
<feature type="compositionally biased region" description="Low complexity" evidence="2">
    <location>
        <begin position="521"/>
        <end position="557"/>
    </location>
</feature>
<feature type="region of interest" description="Disordered" evidence="2">
    <location>
        <begin position="475"/>
        <end position="593"/>
    </location>
</feature>